<keyword evidence="1" id="KW-0812">Transmembrane</keyword>
<gene>
    <name evidence="2" type="ORF">H5410_021477</name>
</gene>
<keyword evidence="1" id="KW-0472">Membrane</keyword>
<dbReference type="EMBL" id="JACXVP010000004">
    <property type="protein sequence ID" value="KAG5610196.1"/>
    <property type="molecule type" value="Genomic_DNA"/>
</dbReference>
<sequence>MKEKEKNKKKKKKNTKCCNNWKLIFVLIVVVFFLFLSITKKNTVKDEKILYSYDTCVATCESNVAKYEAYVAAYIIRIDKKNI</sequence>
<organism evidence="2 3">
    <name type="scientific">Solanum commersonii</name>
    <name type="common">Commerson's wild potato</name>
    <name type="synonym">Commerson's nightshade</name>
    <dbReference type="NCBI Taxonomy" id="4109"/>
    <lineage>
        <taxon>Eukaryota</taxon>
        <taxon>Viridiplantae</taxon>
        <taxon>Streptophyta</taxon>
        <taxon>Embryophyta</taxon>
        <taxon>Tracheophyta</taxon>
        <taxon>Spermatophyta</taxon>
        <taxon>Magnoliopsida</taxon>
        <taxon>eudicotyledons</taxon>
        <taxon>Gunneridae</taxon>
        <taxon>Pentapetalae</taxon>
        <taxon>asterids</taxon>
        <taxon>lamiids</taxon>
        <taxon>Solanales</taxon>
        <taxon>Solanaceae</taxon>
        <taxon>Solanoideae</taxon>
        <taxon>Solaneae</taxon>
        <taxon>Solanum</taxon>
    </lineage>
</organism>
<keyword evidence="1" id="KW-1133">Transmembrane helix</keyword>
<protein>
    <submittedName>
        <fullName evidence="2">Uncharacterized protein</fullName>
    </submittedName>
</protein>
<accession>A0A9J5ZF90</accession>
<dbReference type="AlphaFoldDB" id="A0A9J5ZF90"/>
<keyword evidence="3" id="KW-1185">Reference proteome</keyword>
<comment type="caution">
    <text evidence="2">The sequence shown here is derived from an EMBL/GenBank/DDBJ whole genome shotgun (WGS) entry which is preliminary data.</text>
</comment>
<evidence type="ECO:0000313" key="3">
    <source>
        <dbReference type="Proteomes" id="UP000824120"/>
    </source>
</evidence>
<reference evidence="2 3" key="1">
    <citation type="submission" date="2020-09" db="EMBL/GenBank/DDBJ databases">
        <title>De no assembly of potato wild relative species, Solanum commersonii.</title>
        <authorList>
            <person name="Cho K."/>
        </authorList>
    </citation>
    <scope>NUCLEOTIDE SEQUENCE [LARGE SCALE GENOMIC DNA]</scope>
    <source>
        <strain evidence="2">LZ3.2</strain>
        <tissue evidence="2">Leaf</tissue>
    </source>
</reference>
<evidence type="ECO:0000256" key="1">
    <source>
        <dbReference type="SAM" id="Phobius"/>
    </source>
</evidence>
<evidence type="ECO:0000313" key="2">
    <source>
        <dbReference type="EMBL" id="KAG5610196.1"/>
    </source>
</evidence>
<proteinExistence type="predicted"/>
<name>A0A9J5ZF90_SOLCO</name>
<feature type="transmembrane region" description="Helical" evidence="1">
    <location>
        <begin position="21"/>
        <end position="38"/>
    </location>
</feature>
<dbReference type="Proteomes" id="UP000824120">
    <property type="component" value="Chromosome 4"/>
</dbReference>